<dbReference type="SUPFAM" id="SSF53474">
    <property type="entry name" value="alpha/beta-Hydrolases"/>
    <property type="match status" value="1"/>
</dbReference>
<dbReference type="PANTHER" id="PTHR47842">
    <property type="entry name" value="EXPRESSED PROTEIN"/>
    <property type="match status" value="1"/>
</dbReference>
<feature type="region of interest" description="Disordered" evidence="1">
    <location>
        <begin position="387"/>
        <end position="473"/>
    </location>
</feature>
<dbReference type="EMBL" id="WIGM01000815">
    <property type="protein sequence ID" value="KAF6811504.1"/>
    <property type="molecule type" value="Genomic_DNA"/>
</dbReference>
<feature type="compositionally biased region" description="Acidic residues" evidence="1">
    <location>
        <begin position="457"/>
        <end position="473"/>
    </location>
</feature>
<dbReference type="PANTHER" id="PTHR47842:SF2">
    <property type="entry name" value="DUF676 DOMAIN-CONTAINING PROTEIN"/>
    <property type="match status" value="1"/>
</dbReference>
<dbReference type="OrthoDB" id="442243at2759"/>
<sequence length="494" mass="54705">MSRTLLLCFIHGFKGNDDTFHDFPDDLKRTVTKQLPDHRVESIVYPKYETKGELAQATDAFLAWLKEQVMEIRKAHVENPWPPKDRQVGVILVAHSMGGFVAADALFLAVNERAQANPAEDDPIFPPIQGILTFDTPYNGLARSMFVYGAFSNYQKVSSVFNVMTALSAAAPATLARLGTRRAATTAMTSASRNPGWKTWQLVAVRTGTVGAIAAGGVAAYVNREAILKGLKNLNKESVKEGYRQSIDALGQGLAYINRGNVGHSFAWLSDHFTFVGALMKQKELNRRLERMGALKGVGIHDFYVSLGENGYWQGGYFVPERTFCAVPEESHTAYSLFSREVVSTVDDEVQAHMSLFRPEKHEGYEKMTEKAADLVIKWFNSDEQVVDDPKFREPPPEEAQEDHEVEETLEKAKSDEDPEKSDQKLEETDPAKPTGDLPDESPIDIAAAASLVPLPEDGEGELVADASTDDVSTEEKRTYMQHLFRVAQQTGTG</sequence>
<evidence type="ECO:0008006" key="4">
    <source>
        <dbReference type="Google" id="ProtNLM"/>
    </source>
</evidence>
<protein>
    <recommendedName>
        <fullName evidence="4">DUF676 domain-containing protein</fullName>
    </recommendedName>
</protein>
<dbReference type="Gene3D" id="3.40.50.1820">
    <property type="entry name" value="alpha/beta hydrolase"/>
    <property type="match status" value="1"/>
</dbReference>
<feature type="non-terminal residue" evidence="2">
    <location>
        <position position="494"/>
    </location>
</feature>
<name>A0A8H6MWB8_9PEZI</name>
<dbReference type="InterPro" id="IPR029058">
    <property type="entry name" value="AB_hydrolase_fold"/>
</dbReference>
<feature type="compositionally biased region" description="Basic and acidic residues" evidence="1">
    <location>
        <begin position="407"/>
        <end position="431"/>
    </location>
</feature>
<feature type="compositionally biased region" description="Acidic residues" evidence="1">
    <location>
        <begin position="397"/>
        <end position="406"/>
    </location>
</feature>
<organism evidence="2 3">
    <name type="scientific">Colletotrichum musicola</name>
    <dbReference type="NCBI Taxonomy" id="2175873"/>
    <lineage>
        <taxon>Eukaryota</taxon>
        <taxon>Fungi</taxon>
        <taxon>Dikarya</taxon>
        <taxon>Ascomycota</taxon>
        <taxon>Pezizomycotina</taxon>
        <taxon>Sordariomycetes</taxon>
        <taxon>Hypocreomycetidae</taxon>
        <taxon>Glomerellales</taxon>
        <taxon>Glomerellaceae</taxon>
        <taxon>Colletotrichum</taxon>
        <taxon>Colletotrichum orchidearum species complex</taxon>
    </lineage>
</organism>
<accession>A0A8H6MWB8</accession>
<evidence type="ECO:0000313" key="2">
    <source>
        <dbReference type="EMBL" id="KAF6811504.1"/>
    </source>
</evidence>
<reference evidence="2" key="1">
    <citation type="journal article" date="2020" name="Phytopathology">
        <title>Genome Sequence Resources of Colletotrichum truncatum, C. plurivorum, C. musicola, and C. sojae: Four Species Pathogenic to Soybean (Glycine max).</title>
        <authorList>
            <person name="Rogerio F."/>
            <person name="Boufleur T.R."/>
            <person name="Ciampi-Guillardi M."/>
            <person name="Sukno S.A."/>
            <person name="Thon M.R."/>
            <person name="Massola Junior N.S."/>
            <person name="Baroncelli R."/>
        </authorList>
    </citation>
    <scope>NUCLEOTIDE SEQUENCE</scope>
    <source>
        <strain evidence="2">LFN0074</strain>
    </source>
</reference>
<dbReference type="Proteomes" id="UP000639643">
    <property type="component" value="Unassembled WGS sequence"/>
</dbReference>
<keyword evidence="3" id="KW-1185">Reference proteome</keyword>
<evidence type="ECO:0000313" key="3">
    <source>
        <dbReference type="Proteomes" id="UP000639643"/>
    </source>
</evidence>
<evidence type="ECO:0000256" key="1">
    <source>
        <dbReference type="SAM" id="MobiDB-lite"/>
    </source>
</evidence>
<proteinExistence type="predicted"/>
<dbReference type="AlphaFoldDB" id="A0A8H6MWB8"/>
<comment type="caution">
    <text evidence="2">The sequence shown here is derived from an EMBL/GenBank/DDBJ whole genome shotgun (WGS) entry which is preliminary data.</text>
</comment>
<gene>
    <name evidence="2" type="ORF">CMUS01_13247</name>
</gene>